<keyword evidence="1" id="KW-1133">Transmembrane helix</keyword>
<dbReference type="Proteomes" id="UP000318212">
    <property type="component" value="Unassembled WGS sequence"/>
</dbReference>
<dbReference type="RefSeq" id="WP_141516979.1">
    <property type="nucleotide sequence ID" value="NZ_VICE01000010.1"/>
</dbReference>
<name>A0A508ASC5_9GAMM</name>
<keyword evidence="3" id="KW-1185">Reference proteome</keyword>
<sequence>MNPSPLPSRRIAGWTCVALGFALVVLLGLGVIGPGTGDPPPASLGAALMGLAPTLALAVAAFVAGLLLLRADRGGTRR</sequence>
<comment type="caution">
    <text evidence="2">The sequence shown here is derived from an EMBL/GenBank/DDBJ whole genome shotgun (WGS) entry which is preliminary data.</text>
</comment>
<reference evidence="2 3" key="1">
    <citation type="submission" date="2019-06" db="EMBL/GenBank/DDBJ databases">
        <title>Lysobacter alkalisoli sp. nov. isolated from saline soil.</title>
        <authorList>
            <person name="Sun J.-Q."/>
            <person name="Xu L."/>
        </authorList>
    </citation>
    <scope>NUCLEOTIDE SEQUENCE [LARGE SCALE GENOMIC DNA]</scope>
    <source>
        <strain evidence="2 3">JCM 31130</strain>
    </source>
</reference>
<dbReference type="EMBL" id="VICE01000010">
    <property type="protein sequence ID" value="TQD51381.1"/>
    <property type="molecule type" value="Genomic_DNA"/>
</dbReference>
<accession>A0A508ASC5</accession>
<evidence type="ECO:0000256" key="1">
    <source>
        <dbReference type="SAM" id="Phobius"/>
    </source>
</evidence>
<evidence type="ECO:0000313" key="3">
    <source>
        <dbReference type="Proteomes" id="UP000318212"/>
    </source>
</evidence>
<evidence type="ECO:0000313" key="2">
    <source>
        <dbReference type="EMBL" id="TQD51381.1"/>
    </source>
</evidence>
<organism evidence="2 3">
    <name type="scientific">Marilutibacter aestuarii</name>
    <dbReference type="NCBI Taxonomy" id="1706195"/>
    <lineage>
        <taxon>Bacteria</taxon>
        <taxon>Pseudomonadati</taxon>
        <taxon>Pseudomonadota</taxon>
        <taxon>Gammaproteobacteria</taxon>
        <taxon>Lysobacterales</taxon>
        <taxon>Lysobacteraceae</taxon>
        <taxon>Marilutibacter</taxon>
    </lineage>
</organism>
<dbReference type="AlphaFoldDB" id="A0A508ASC5"/>
<feature type="transmembrane region" description="Helical" evidence="1">
    <location>
        <begin position="44"/>
        <end position="69"/>
    </location>
</feature>
<keyword evidence="1" id="KW-0472">Membrane</keyword>
<keyword evidence="1" id="KW-0812">Transmembrane</keyword>
<protein>
    <submittedName>
        <fullName evidence="2">Uncharacterized protein</fullName>
    </submittedName>
</protein>
<feature type="transmembrane region" description="Helical" evidence="1">
    <location>
        <begin position="12"/>
        <end position="32"/>
    </location>
</feature>
<gene>
    <name evidence="2" type="ORF">FKV25_01275</name>
</gene>
<proteinExistence type="predicted"/>